<gene>
    <name evidence="1" type="ORF">FUA23_13830</name>
</gene>
<reference evidence="1 2" key="1">
    <citation type="submission" date="2019-08" db="EMBL/GenBank/DDBJ databases">
        <title>Lewinella sp. strain SSH13 Genome sequencing and assembly.</title>
        <authorList>
            <person name="Kim I."/>
        </authorList>
    </citation>
    <scope>NUCLEOTIDE SEQUENCE [LARGE SCALE GENOMIC DNA]</scope>
    <source>
        <strain evidence="1 2">SSH13</strain>
    </source>
</reference>
<accession>A0A5C7FMP1</accession>
<dbReference type="RefSeq" id="WP_147931342.1">
    <property type="nucleotide sequence ID" value="NZ_VOXD01000020.1"/>
</dbReference>
<comment type="caution">
    <text evidence="1">The sequence shown here is derived from an EMBL/GenBank/DDBJ whole genome shotgun (WGS) entry which is preliminary data.</text>
</comment>
<dbReference type="Proteomes" id="UP000321907">
    <property type="component" value="Unassembled WGS sequence"/>
</dbReference>
<dbReference type="AlphaFoldDB" id="A0A5C7FMP1"/>
<sequence>MINFHFSERVGFTFLSLVLIFLTPLAAQPALFDMECPGDGRNSQPIQATIEINGMNAVPGEDFVALFDNDGFVIGTGGVIEDAVFCNRSVTLVNFGVFGVPPNDDAGCPDGFGANDDEVLSGLIYDGSEGEYYVLPGDLTYAAGEFFIIPSDDGELCTPVNGTVLPVVLTAFRGQVAGPKHIRLSWDVAREENVSHYEVQRSRNGHEWTALDDVAAAGNSETARHYNFDDLTPEGVRQFYRLRMVDLDGADEFSGIVITELEQTGERTVKTFPNPASSATRLSIQLGGAWNENHPVNAGLYDLNGRVVADYAFLHPGTTSVALPTSIKPGLYLLRVTQADAVFTHKISLR</sequence>
<dbReference type="InterPro" id="IPR026444">
    <property type="entry name" value="Secre_tail"/>
</dbReference>
<evidence type="ECO:0000313" key="2">
    <source>
        <dbReference type="Proteomes" id="UP000321907"/>
    </source>
</evidence>
<dbReference type="InterPro" id="IPR013783">
    <property type="entry name" value="Ig-like_fold"/>
</dbReference>
<name>A0A5C7FMP1_9BACT</name>
<dbReference type="OrthoDB" id="652026at2"/>
<dbReference type="Gene3D" id="2.60.40.10">
    <property type="entry name" value="Immunoglobulins"/>
    <property type="match status" value="1"/>
</dbReference>
<protein>
    <submittedName>
        <fullName evidence="1">T9SS type A sorting domain-containing protein</fullName>
    </submittedName>
</protein>
<evidence type="ECO:0000313" key="1">
    <source>
        <dbReference type="EMBL" id="TXF88739.1"/>
    </source>
</evidence>
<organism evidence="1 2">
    <name type="scientific">Neolewinella aurantiaca</name>
    <dbReference type="NCBI Taxonomy" id="2602767"/>
    <lineage>
        <taxon>Bacteria</taxon>
        <taxon>Pseudomonadati</taxon>
        <taxon>Bacteroidota</taxon>
        <taxon>Saprospiria</taxon>
        <taxon>Saprospirales</taxon>
        <taxon>Lewinellaceae</taxon>
        <taxon>Neolewinella</taxon>
    </lineage>
</organism>
<dbReference type="NCBIfam" id="TIGR04183">
    <property type="entry name" value="Por_Secre_tail"/>
    <property type="match status" value="1"/>
</dbReference>
<dbReference type="EMBL" id="VOXD01000020">
    <property type="protein sequence ID" value="TXF88739.1"/>
    <property type="molecule type" value="Genomic_DNA"/>
</dbReference>
<proteinExistence type="predicted"/>
<keyword evidence="2" id="KW-1185">Reference proteome</keyword>